<dbReference type="SFLD" id="SFLDS00029">
    <property type="entry name" value="Radical_SAM"/>
    <property type="match status" value="1"/>
</dbReference>
<dbReference type="Pfam" id="PF04055">
    <property type="entry name" value="Radical_SAM"/>
    <property type="match status" value="1"/>
</dbReference>
<dbReference type="SUPFAM" id="SSF102114">
    <property type="entry name" value="Radical SAM enzymes"/>
    <property type="match status" value="1"/>
</dbReference>
<reference evidence="7" key="2">
    <citation type="journal article" date="2021" name="PeerJ">
        <title>Extensive microbial diversity within the chicken gut microbiome revealed by metagenomics and culture.</title>
        <authorList>
            <person name="Gilroy R."/>
            <person name="Ravi A."/>
            <person name="Getino M."/>
            <person name="Pursley I."/>
            <person name="Horton D.L."/>
            <person name="Alikhan N.F."/>
            <person name="Baker D."/>
            <person name="Gharbi K."/>
            <person name="Hall N."/>
            <person name="Watson M."/>
            <person name="Adriaenssens E.M."/>
            <person name="Foster-Nyarko E."/>
            <person name="Jarju S."/>
            <person name="Secka A."/>
            <person name="Antonio M."/>
            <person name="Oren A."/>
            <person name="Chaudhuri R.R."/>
            <person name="La Ragione R."/>
            <person name="Hildebrand F."/>
            <person name="Pallen M.J."/>
        </authorList>
    </citation>
    <scope>NUCLEOTIDE SEQUENCE</scope>
    <source>
        <strain evidence="7">ChiSjej4B22-8349</strain>
    </source>
</reference>
<dbReference type="PANTHER" id="PTHR43409">
    <property type="entry name" value="ANAEROBIC MAGNESIUM-PROTOPORPHYRIN IX MONOMETHYL ESTER CYCLASE-RELATED"/>
    <property type="match status" value="1"/>
</dbReference>
<keyword evidence="5" id="KW-0411">Iron-sulfur</keyword>
<dbReference type="CDD" id="cd01335">
    <property type="entry name" value="Radical_SAM"/>
    <property type="match status" value="1"/>
</dbReference>
<evidence type="ECO:0000256" key="4">
    <source>
        <dbReference type="ARBA" id="ARBA00023004"/>
    </source>
</evidence>
<dbReference type="GO" id="GO:0003824">
    <property type="term" value="F:catalytic activity"/>
    <property type="evidence" value="ECO:0007669"/>
    <property type="project" value="InterPro"/>
</dbReference>
<comment type="cofactor">
    <cofactor evidence="1">
        <name>[4Fe-4S] cluster</name>
        <dbReference type="ChEBI" id="CHEBI:49883"/>
    </cofactor>
</comment>
<dbReference type="Gene3D" id="3.20.20.70">
    <property type="entry name" value="Aldolase class I"/>
    <property type="match status" value="1"/>
</dbReference>
<evidence type="ECO:0000259" key="6">
    <source>
        <dbReference type="PROSITE" id="PS51918"/>
    </source>
</evidence>
<dbReference type="InterPro" id="IPR006638">
    <property type="entry name" value="Elp3/MiaA/NifB-like_rSAM"/>
</dbReference>
<dbReference type="PANTHER" id="PTHR43409:SF4">
    <property type="entry name" value="RADICAL SAM SUPERFAMILY PROTEIN"/>
    <property type="match status" value="1"/>
</dbReference>
<protein>
    <submittedName>
        <fullName evidence="7">Radical SAM protein</fullName>
    </submittedName>
</protein>
<organism evidence="7 8">
    <name type="scientific">Candidatus Allocopromorpha excrementipullorum</name>
    <dbReference type="NCBI Taxonomy" id="2840743"/>
    <lineage>
        <taxon>Bacteria</taxon>
        <taxon>Bacillati</taxon>
        <taxon>Bacillota</taxon>
        <taxon>Clostridia</taxon>
        <taxon>Eubacteriales</taxon>
        <taxon>Eubacteriaceae</taxon>
        <taxon>Eubacteriaceae incertae sedis</taxon>
        <taxon>Candidatus Allocopromorpha</taxon>
    </lineage>
</organism>
<dbReference type="EMBL" id="DVOB01000138">
    <property type="protein sequence ID" value="HIU96326.1"/>
    <property type="molecule type" value="Genomic_DNA"/>
</dbReference>
<dbReference type="PROSITE" id="PS51257">
    <property type="entry name" value="PROKAR_LIPOPROTEIN"/>
    <property type="match status" value="1"/>
</dbReference>
<dbReference type="InterPro" id="IPR051198">
    <property type="entry name" value="BchE-like"/>
</dbReference>
<evidence type="ECO:0000256" key="5">
    <source>
        <dbReference type="ARBA" id="ARBA00023014"/>
    </source>
</evidence>
<dbReference type="SFLD" id="SFLDG01082">
    <property type="entry name" value="B12-binding_domain_containing"/>
    <property type="match status" value="1"/>
</dbReference>
<evidence type="ECO:0000256" key="1">
    <source>
        <dbReference type="ARBA" id="ARBA00001966"/>
    </source>
</evidence>
<evidence type="ECO:0000313" key="7">
    <source>
        <dbReference type="EMBL" id="HIU96326.1"/>
    </source>
</evidence>
<accession>A0A9D1SVK5</accession>
<gene>
    <name evidence="7" type="ORF">IAD25_06465</name>
</gene>
<dbReference type="InterPro" id="IPR058240">
    <property type="entry name" value="rSAM_sf"/>
</dbReference>
<proteinExistence type="predicted"/>
<dbReference type="PROSITE" id="PS51918">
    <property type="entry name" value="RADICAL_SAM"/>
    <property type="match status" value="1"/>
</dbReference>
<comment type="caution">
    <text evidence="7">The sequence shown here is derived from an EMBL/GenBank/DDBJ whole genome shotgun (WGS) entry which is preliminary data.</text>
</comment>
<dbReference type="GO" id="GO:0046872">
    <property type="term" value="F:metal ion binding"/>
    <property type="evidence" value="ECO:0007669"/>
    <property type="project" value="UniProtKB-KW"/>
</dbReference>
<dbReference type="GO" id="GO:0051536">
    <property type="term" value="F:iron-sulfur cluster binding"/>
    <property type="evidence" value="ECO:0007669"/>
    <property type="project" value="UniProtKB-KW"/>
</dbReference>
<dbReference type="AlphaFoldDB" id="A0A9D1SVK5"/>
<dbReference type="SFLD" id="SFLDG01095">
    <property type="entry name" value="Uncharacterised_Radical_SAM_Su"/>
    <property type="match status" value="1"/>
</dbReference>
<keyword evidence="4" id="KW-0408">Iron</keyword>
<dbReference type="InterPro" id="IPR007197">
    <property type="entry name" value="rSAM"/>
</dbReference>
<name>A0A9D1SVK5_9FIRM</name>
<evidence type="ECO:0000256" key="3">
    <source>
        <dbReference type="ARBA" id="ARBA00022723"/>
    </source>
</evidence>
<sequence length="290" mass="33293">MRYEGDIYRPPSEAYSLLVQVTIGCTHNKCTFCKMFKDKKFRVRNLEEVLEDLAWARRRYSRVERMFLCDGDALALSNKRLMPILEYISDNFPECERVTIYGRATDVLKKTDEEMRELYEAGLTMVYLGAESGSDKVLKDICKGETRQQLIDGVRKIEACGMKASVTFISGLAGRDGWEDHAIQTGTMISEMEPSYVGLLTLIVDPSVPMARDIESGKMKLLTPEEVMAETLLMLENTNVSKKCVFRSNHASNYVSLRGDLPDDKEKMMNMLRRAMKNHDMFRDERFRAL</sequence>
<reference evidence="7" key="1">
    <citation type="submission" date="2020-10" db="EMBL/GenBank/DDBJ databases">
        <authorList>
            <person name="Gilroy R."/>
        </authorList>
    </citation>
    <scope>NUCLEOTIDE SEQUENCE</scope>
    <source>
        <strain evidence="7">ChiSjej4B22-8349</strain>
    </source>
</reference>
<evidence type="ECO:0000256" key="2">
    <source>
        <dbReference type="ARBA" id="ARBA00022691"/>
    </source>
</evidence>
<dbReference type="Proteomes" id="UP000824130">
    <property type="component" value="Unassembled WGS sequence"/>
</dbReference>
<feature type="domain" description="Radical SAM core" evidence="6">
    <location>
        <begin position="9"/>
        <end position="247"/>
    </location>
</feature>
<keyword evidence="3" id="KW-0479">Metal-binding</keyword>
<evidence type="ECO:0000313" key="8">
    <source>
        <dbReference type="Proteomes" id="UP000824130"/>
    </source>
</evidence>
<dbReference type="InterPro" id="IPR013785">
    <property type="entry name" value="Aldolase_TIM"/>
</dbReference>
<dbReference type="SMART" id="SM00729">
    <property type="entry name" value="Elp3"/>
    <property type="match status" value="1"/>
</dbReference>
<keyword evidence="2" id="KW-0949">S-adenosyl-L-methionine</keyword>